<name>A0A094Q240_9ZZZZ</name>
<sequence length="169" mass="18937">MSRPGSHQSISGIRASSTSAKPPNPIAHPAEDIADPVRPRQILDYILARRAVLEQIKYDALMREQVCDADPYLIRAAKNHGETTERTCPICAKSELVHVNYTFGDDLGYLSGRVKSSTDLKLMAYEYGHFRVYVVEACTLCGWNHLHMSYVLGDGTPRIPPREPRDVLK</sequence>
<evidence type="ECO:0008006" key="3">
    <source>
        <dbReference type="Google" id="ProtNLM"/>
    </source>
</evidence>
<dbReference type="InterPro" id="IPR035169">
    <property type="entry name" value="DUF5318"/>
</dbReference>
<proteinExistence type="predicted"/>
<dbReference type="AlphaFoldDB" id="A0A094Q240"/>
<reference evidence="2" key="1">
    <citation type="submission" date="2014-06" db="EMBL/GenBank/DDBJ databases">
        <title>Key roles for freshwater Actinobacteria revealed by deep metagenomic sequencing.</title>
        <authorList>
            <person name="Ghai R."/>
            <person name="Mizuno C.M."/>
            <person name="Picazo A."/>
            <person name="Camacho A."/>
            <person name="Rodriguez-Valera F."/>
        </authorList>
    </citation>
    <scope>NUCLEOTIDE SEQUENCE</scope>
</reference>
<gene>
    <name evidence="2" type="ORF">GM51_10335</name>
</gene>
<organism evidence="2">
    <name type="scientific">freshwater metagenome</name>
    <dbReference type="NCBI Taxonomy" id="449393"/>
    <lineage>
        <taxon>unclassified sequences</taxon>
        <taxon>metagenomes</taxon>
        <taxon>ecological metagenomes</taxon>
    </lineage>
</organism>
<evidence type="ECO:0000313" key="2">
    <source>
        <dbReference type="EMBL" id="KGA17427.1"/>
    </source>
</evidence>
<accession>A0A094Q240</accession>
<evidence type="ECO:0000256" key="1">
    <source>
        <dbReference type="SAM" id="MobiDB-lite"/>
    </source>
</evidence>
<dbReference type="Pfam" id="PF17249">
    <property type="entry name" value="DUF5318"/>
    <property type="match status" value="1"/>
</dbReference>
<feature type="region of interest" description="Disordered" evidence="1">
    <location>
        <begin position="1"/>
        <end position="33"/>
    </location>
</feature>
<dbReference type="EMBL" id="JNSL01000061">
    <property type="protein sequence ID" value="KGA17427.1"/>
    <property type="molecule type" value="Genomic_DNA"/>
</dbReference>
<comment type="caution">
    <text evidence="2">The sequence shown here is derived from an EMBL/GenBank/DDBJ whole genome shotgun (WGS) entry which is preliminary data.</text>
</comment>
<feature type="compositionally biased region" description="Polar residues" evidence="1">
    <location>
        <begin position="1"/>
        <end position="21"/>
    </location>
</feature>
<protein>
    <recommendedName>
        <fullName evidence="3">DUF5318 domain-containing protein</fullName>
    </recommendedName>
</protein>